<accession>A0A6S7DSY8</accession>
<evidence type="ECO:0000313" key="2">
    <source>
        <dbReference type="Proteomes" id="UP000494203"/>
    </source>
</evidence>
<dbReference type="Proteomes" id="UP000494203">
    <property type="component" value="Unassembled WGS sequence"/>
</dbReference>
<evidence type="ECO:0000313" key="1">
    <source>
        <dbReference type="EMBL" id="CAB3838814.1"/>
    </source>
</evidence>
<organism evidence="1 2">
    <name type="scientific">Achromobacter pulmonis</name>
    <dbReference type="NCBI Taxonomy" id="1389932"/>
    <lineage>
        <taxon>Bacteria</taxon>
        <taxon>Pseudomonadati</taxon>
        <taxon>Pseudomonadota</taxon>
        <taxon>Betaproteobacteria</taxon>
        <taxon>Burkholderiales</taxon>
        <taxon>Alcaligenaceae</taxon>
        <taxon>Achromobacter</taxon>
    </lineage>
</organism>
<protein>
    <submittedName>
        <fullName evidence="1">Uncharacterized protein</fullName>
    </submittedName>
</protein>
<keyword evidence="2" id="KW-1185">Reference proteome</keyword>
<dbReference type="EMBL" id="CADIKZ010000002">
    <property type="protein sequence ID" value="CAB3838814.1"/>
    <property type="molecule type" value="Genomic_DNA"/>
</dbReference>
<sequence>MSIRKLLYRAQATAIGGREGSAPSSVGVLKVRLSPHGNLVALAGAIPTGFGIEVDLQISRA</sequence>
<dbReference type="Gene3D" id="2.20.25.10">
    <property type="match status" value="1"/>
</dbReference>
<dbReference type="RefSeq" id="WP_175133335.1">
    <property type="nucleotide sequence ID" value="NZ_CADIJV010000012.1"/>
</dbReference>
<reference evidence="1 2" key="1">
    <citation type="submission" date="2020-04" db="EMBL/GenBank/DDBJ databases">
        <authorList>
            <person name="De Canck E."/>
        </authorList>
    </citation>
    <scope>NUCLEOTIDE SEQUENCE [LARGE SCALE GENOMIC DNA]</scope>
    <source>
        <strain evidence="1 2">LMG 26788</strain>
    </source>
</reference>
<gene>
    <name evidence="1" type="ORF">LMG26788_01146</name>
</gene>
<name>A0A6S7DSY8_9BURK</name>
<proteinExistence type="predicted"/>
<dbReference type="AlphaFoldDB" id="A0A6S7DSY8"/>